<evidence type="ECO:0000313" key="2">
    <source>
        <dbReference type="Proteomes" id="UP001238603"/>
    </source>
</evidence>
<dbReference type="RefSeq" id="WP_285984499.1">
    <property type="nucleotide sequence ID" value="NZ_JASVDS010000008.1"/>
</dbReference>
<proteinExistence type="predicted"/>
<accession>A0ABT7LNS9</accession>
<name>A0ABT7LNS9_9BURK</name>
<keyword evidence="2" id="KW-1185">Reference proteome</keyword>
<comment type="caution">
    <text evidence="1">The sequence shown here is derived from an EMBL/GenBank/DDBJ whole genome shotgun (WGS) entry which is preliminary data.</text>
</comment>
<organism evidence="1 2">
    <name type="scientific">Roseateles subflavus</name>
    <dbReference type="NCBI Taxonomy" id="3053353"/>
    <lineage>
        <taxon>Bacteria</taxon>
        <taxon>Pseudomonadati</taxon>
        <taxon>Pseudomonadota</taxon>
        <taxon>Betaproteobacteria</taxon>
        <taxon>Burkholderiales</taxon>
        <taxon>Sphaerotilaceae</taxon>
        <taxon>Roseateles</taxon>
    </lineage>
</organism>
<evidence type="ECO:0000313" key="1">
    <source>
        <dbReference type="EMBL" id="MDL5034424.1"/>
    </source>
</evidence>
<dbReference type="Proteomes" id="UP001238603">
    <property type="component" value="Unassembled WGS sequence"/>
</dbReference>
<dbReference type="EMBL" id="JASVDS010000008">
    <property type="protein sequence ID" value="MDL5034424.1"/>
    <property type="molecule type" value="Genomic_DNA"/>
</dbReference>
<sequence>MNMEHGAIIIKDVTGDWPVYPGHPLVLATAIMSVFPRFEDANRPTEHGWCQALADSRIPGAGDHVGAAMRVLGLGASGAGTDDMVKAAMDYWDSGNAGGHHKNVEAGRAQAQAVEHRFREMAAVWFAQ</sequence>
<gene>
    <name evidence="1" type="ORF">QRD43_21150</name>
</gene>
<protein>
    <submittedName>
        <fullName evidence="1">Uncharacterized protein</fullName>
    </submittedName>
</protein>
<reference evidence="1 2" key="1">
    <citation type="submission" date="2023-06" db="EMBL/GenBank/DDBJ databases">
        <title>Pelomonas sp. APW6 16S ribosomal RNA gene genome sequencing and assembly.</title>
        <authorList>
            <person name="Woo H."/>
        </authorList>
    </citation>
    <scope>NUCLEOTIDE SEQUENCE [LARGE SCALE GENOMIC DNA]</scope>
    <source>
        <strain evidence="1 2">APW6</strain>
    </source>
</reference>